<dbReference type="SUPFAM" id="SSF81853">
    <property type="entry name" value="Family 10 polysaccharide lyase"/>
    <property type="match status" value="1"/>
</dbReference>
<evidence type="ECO:0008006" key="7">
    <source>
        <dbReference type="Google" id="ProtNLM"/>
    </source>
</evidence>
<dbReference type="Proteomes" id="UP001583177">
    <property type="component" value="Unassembled WGS sequence"/>
</dbReference>
<proteinExistence type="predicted"/>
<dbReference type="InterPro" id="IPR018333">
    <property type="entry name" value="Squalene_cyclase"/>
</dbReference>
<dbReference type="InterPro" id="IPR032696">
    <property type="entry name" value="SQ_cyclase_C"/>
</dbReference>
<dbReference type="EMBL" id="JAWRVE010000074">
    <property type="protein sequence ID" value="KAL1863145.1"/>
    <property type="molecule type" value="Genomic_DNA"/>
</dbReference>
<dbReference type="InterPro" id="IPR032697">
    <property type="entry name" value="SQ_cyclase_N"/>
</dbReference>
<dbReference type="SFLD" id="SFLDG01016">
    <property type="entry name" value="Prenyltransferase_Like_2"/>
    <property type="match status" value="1"/>
</dbReference>
<keyword evidence="2" id="KW-0413">Isomerase</keyword>
<gene>
    <name evidence="5" type="ORF">Daus18300_008138</name>
</gene>
<evidence type="ECO:0000313" key="5">
    <source>
        <dbReference type="EMBL" id="KAL1863145.1"/>
    </source>
</evidence>
<evidence type="ECO:0000259" key="4">
    <source>
        <dbReference type="Pfam" id="PF13249"/>
    </source>
</evidence>
<evidence type="ECO:0000259" key="3">
    <source>
        <dbReference type="Pfam" id="PF13243"/>
    </source>
</evidence>
<dbReference type="SUPFAM" id="SSF48239">
    <property type="entry name" value="Terpenoid cyclases/Protein prenyltransferases"/>
    <property type="match status" value="1"/>
</dbReference>
<organism evidence="5 6">
    <name type="scientific">Diaporthe australafricana</name>
    <dbReference type="NCBI Taxonomy" id="127596"/>
    <lineage>
        <taxon>Eukaryota</taxon>
        <taxon>Fungi</taxon>
        <taxon>Dikarya</taxon>
        <taxon>Ascomycota</taxon>
        <taxon>Pezizomycotina</taxon>
        <taxon>Sordariomycetes</taxon>
        <taxon>Sordariomycetidae</taxon>
        <taxon>Diaporthales</taxon>
        <taxon>Diaporthaceae</taxon>
        <taxon>Diaporthe</taxon>
    </lineage>
</organism>
<feature type="domain" description="Squalene cyclase N-terminal" evidence="4">
    <location>
        <begin position="222"/>
        <end position="289"/>
    </location>
</feature>
<dbReference type="NCBIfam" id="TIGR01787">
    <property type="entry name" value="squalene_cyclas"/>
    <property type="match status" value="1"/>
</dbReference>
<sequence length="549" mass="61356">MSISTTDVASPLAAQARQAVKRAVEYAWDIAKTDGHWCGELRSNVTITAEQVFFRRMLHPEREQIPDSDKFRRYLLGEQQADGSWSIATDHPGDVSTSCEAYLALKILGVTPDAPEMDRARSFILQSGGVEKVRVFTRFFFAQFGLFPRDATPQLPTEFILVPASLPMNIYNLSSWARSTVIPMLIIAHHRPLYALPDGRSEQNAFLDEIWLNPTDKMLGGLRKNPLRQFARQQCVKWILEHQEKSGDWAGIIPPMHAGVQALLLERLSIGSEPVRGGIEAIERFTCQDGQGKRLQACVSPVWDTVLMVRGLCDAGVASDDPRLQKAVDWIKGRQLLGPEGDWRIYSSNSTPGGFSFEYHNDWYPDVDDTAAAILAIVSQSHQSVSSKTISHATKWICGMQNKDGGWAAFDLNNDSLWLNKIPFSDMDSLCDPSSADITGRVLEAFGVLRKLNETVEDRIGEELLSEITCAAERGIAYLVRHQETSGAWYGRWGVNYIYGASNVVCGLSQFSEDERVREMMLSGSWWLKTVQNNDGGWGEGLQTYRDAN</sequence>
<evidence type="ECO:0000313" key="6">
    <source>
        <dbReference type="Proteomes" id="UP001583177"/>
    </source>
</evidence>
<dbReference type="Pfam" id="PF13243">
    <property type="entry name" value="SQHop_cyclase_C"/>
    <property type="match status" value="1"/>
</dbReference>
<evidence type="ECO:0000256" key="2">
    <source>
        <dbReference type="ARBA" id="ARBA00023235"/>
    </source>
</evidence>
<reference evidence="5 6" key="1">
    <citation type="journal article" date="2024" name="IMA Fungus">
        <title>IMA Genome - F19 : A genome assembly and annotation guide to empower mycologists, including annotated draft genome sequences of Ceratocystis pirilliformis, Diaporthe australafricana, Fusarium ophioides, Paecilomyces lecythidis, and Sporothrix stenoceras.</title>
        <authorList>
            <person name="Aylward J."/>
            <person name="Wilson A.M."/>
            <person name="Visagie C.M."/>
            <person name="Spraker J."/>
            <person name="Barnes I."/>
            <person name="Buitendag C."/>
            <person name="Ceriani C."/>
            <person name="Del Mar Angel L."/>
            <person name="du Plessis D."/>
            <person name="Fuchs T."/>
            <person name="Gasser K."/>
            <person name="Kramer D."/>
            <person name="Li W."/>
            <person name="Munsamy K."/>
            <person name="Piso A."/>
            <person name="Price J.L."/>
            <person name="Sonnekus B."/>
            <person name="Thomas C."/>
            <person name="van der Nest A."/>
            <person name="van Dijk A."/>
            <person name="van Heerden A."/>
            <person name="van Vuuren N."/>
            <person name="Yilmaz N."/>
            <person name="Duong T.A."/>
            <person name="van der Merwe N.A."/>
            <person name="Wingfield M.J."/>
            <person name="Wingfield B.D."/>
        </authorList>
    </citation>
    <scope>NUCLEOTIDE SEQUENCE [LARGE SCALE GENOMIC DNA]</scope>
    <source>
        <strain evidence="5 6">CMW 18300</strain>
    </source>
</reference>
<dbReference type="Gene3D" id="1.50.10.20">
    <property type="match status" value="2"/>
</dbReference>
<feature type="domain" description="Squalene cyclase N-terminal" evidence="4">
    <location>
        <begin position="20"/>
        <end position="218"/>
    </location>
</feature>
<name>A0ABR3WKB7_9PEZI</name>
<dbReference type="InterPro" id="IPR008930">
    <property type="entry name" value="Terpenoid_cyclase/PrenylTrfase"/>
</dbReference>
<protein>
    <recommendedName>
        <fullName evidence="7">Squalene--hopene cyclase</fullName>
    </recommendedName>
</protein>
<dbReference type="NCBIfam" id="TIGR01507">
    <property type="entry name" value="hopene_cyclase"/>
    <property type="match status" value="1"/>
</dbReference>
<dbReference type="Pfam" id="PF13249">
    <property type="entry name" value="SQHop_cyclase_N"/>
    <property type="match status" value="2"/>
</dbReference>
<dbReference type="PANTHER" id="PTHR11764:SF82">
    <property type="entry name" value="TERPENE CYCLASE_MUTASE FAMILY MEMBER"/>
    <property type="match status" value="1"/>
</dbReference>
<dbReference type="PANTHER" id="PTHR11764">
    <property type="entry name" value="TERPENE CYCLASE/MUTASE FAMILY MEMBER"/>
    <property type="match status" value="1"/>
</dbReference>
<dbReference type="InterPro" id="IPR006400">
    <property type="entry name" value="Hopene-cyclase"/>
</dbReference>
<comment type="caution">
    <text evidence="5">The sequence shown here is derived from an EMBL/GenBank/DDBJ whole genome shotgun (WGS) entry which is preliminary data.</text>
</comment>
<keyword evidence="1" id="KW-0677">Repeat</keyword>
<evidence type="ECO:0000256" key="1">
    <source>
        <dbReference type="ARBA" id="ARBA00022737"/>
    </source>
</evidence>
<accession>A0ABR3WKB7</accession>
<feature type="domain" description="Squalene cyclase C-terminal" evidence="3">
    <location>
        <begin position="299"/>
        <end position="548"/>
    </location>
</feature>
<keyword evidence="6" id="KW-1185">Reference proteome</keyword>